<comment type="caution">
    <text evidence="3">The sequence shown here is derived from an EMBL/GenBank/DDBJ whole genome shotgun (WGS) entry which is preliminary data.</text>
</comment>
<keyword evidence="2" id="KW-1133">Transmembrane helix</keyword>
<reference evidence="3 4" key="1">
    <citation type="journal article" date="2020" name="Nature">
        <title>Six reference-quality genomes reveal evolution of bat adaptations.</title>
        <authorList>
            <person name="Jebb D."/>
            <person name="Huang Z."/>
            <person name="Pippel M."/>
            <person name="Hughes G.M."/>
            <person name="Lavrichenko K."/>
            <person name="Devanna P."/>
            <person name="Winkler S."/>
            <person name="Jermiin L.S."/>
            <person name="Skirmuntt E.C."/>
            <person name="Katzourakis A."/>
            <person name="Burkitt-Gray L."/>
            <person name="Ray D.A."/>
            <person name="Sullivan K.A.M."/>
            <person name="Roscito J.G."/>
            <person name="Kirilenko B.M."/>
            <person name="Davalos L.M."/>
            <person name="Corthals A.P."/>
            <person name="Power M.L."/>
            <person name="Jones G."/>
            <person name="Ransome R.D."/>
            <person name="Dechmann D.K.N."/>
            <person name="Locatelli A.G."/>
            <person name="Puechmaille S.J."/>
            <person name="Fedrigo O."/>
            <person name="Jarvis E.D."/>
            <person name="Hiller M."/>
            <person name="Vernes S.C."/>
            <person name="Myers E.W."/>
            <person name="Teeling E.C."/>
        </authorList>
    </citation>
    <scope>NUCLEOTIDE SEQUENCE [LARGE SCALE GENOMIC DNA]</scope>
    <source>
        <strain evidence="3">Bat1K_MPI-CBG_1</strain>
    </source>
</reference>
<dbReference type="AlphaFoldDB" id="A0A834AM72"/>
<feature type="transmembrane region" description="Helical" evidence="2">
    <location>
        <begin position="18"/>
        <end position="38"/>
    </location>
</feature>
<dbReference type="PANTHER" id="PTHR37151">
    <property type="entry name" value="TRANSMEMBRANE PROTEIN 61"/>
    <property type="match status" value="1"/>
</dbReference>
<name>A0A834AM72_9CHIR</name>
<evidence type="ECO:0000313" key="4">
    <source>
        <dbReference type="Proteomes" id="UP000664940"/>
    </source>
</evidence>
<sequence>MAAPQNCDRNQVASTLRYCMMVGGMAALVAGTLCFAWWNEGDTADQASQPAPPTGHPTPGSPRPLLRSISFSCCGAGGLLLLLGLLWSCKASIWA</sequence>
<gene>
    <name evidence="3" type="ORF">HJG60_019205</name>
</gene>
<accession>A0A834AM72</accession>
<keyword evidence="2 3" id="KW-0812">Transmembrane</keyword>
<organism evidence="3 4">
    <name type="scientific">Phyllostomus discolor</name>
    <name type="common">pale spear-nosed bat</name>
    <dbReference type="NCBI Taxonomy" id="89673"/>
    <lineage>
        <taxon>Eukaryota</taxon>
        <taxon>Metazoa</taxon>
        <taxon>Chordata</taxon>
        <taxon>Craniata</taxon>
        <taxon>Vertebrata</taxon>
        <taxon>Euteleostomi</taxon>
        <taxon>Mammalia</taxon>
        <taxon>Eutheria</taxon>
        <taxon>Laurasiatheria</taxon>
        <taxon>Chiroptera</taxon>
        <taxon>Yangochiroptera</taxon>
        <taxon>Phyllostomidae</taxon>
        <taxon>Phyllostominae</taxon>
        <taxon>Phyllostomus</taxon>
    </lineage>
</organism>
<feature type="region of interest" description="Disordered" evidence="1">
    <location>
        <begin position="44"/>
        <end position="63"/>
    </location>
</feature>
<dbReference type="EMBL" id="JABVXQ010000005">
    <property type="protein sequence ID" value="KAF6111965.1"/>
    <property type="molecule type" value="Genomic_DNA"/>
</dbReference>
<protein>
    <submittedName>
        <fullName evidence="3">Transmembrane protein 61</fullName>
    </submittedName>
</protein>
<dbReference type="Pfam" id="PF15105">
    <property type="entry name" value="TMEM61"/>
    <property type="match status" value="1"/>
</dbReference>
<dbReference type="PANTHER" id="PTHR37151:SF1">
    <property type="entry name" value="TRANSMEMBRANE PROTEIN 61"/>
    <property type="match status" value="1"/>
</dbReference>
<feature type="transmembrane region" description="Helical" evidence="2">
    <location>
        <begin position="69"/>
        <end position="89"/>
    </location>
</feature>
<evidence type="ECO:0000256" key="2">
    <source>
        <dbReference type="SAM" id="Phobius"/>
    </source>
</evidence>
<keyword evidence="2" id="KW-0472">Membrane</keyword>
<feature type="compositionally biased region" description="Pro residues" evidence="1">
    <location>
        <begin position="50"/>
        <end position="62"/>
    </location>
</feature>
<dbReference type="InterPro" id="IPR028164">
    <property type="entry name" value="TMEM61"/>
</dbReference>
<evidence type="ECO:0000256" key="1">
    <source>
        <dbReference type="SAM" id="MobiDB-lite"/>
    </source>
</evidence>
<dbReference type="Proteomes" id="UP000664940">
    <property type="component" value="Unassembled WGS sequence"/>
</dbReference>
<proteinExistence type="predicted"/>
<evidence type="ECO:0000313" key="3">
    <source>
        <dbReference type="EMBL" id="KAF6111965.1"/>
    </source>
</evidence>